<comment type="caution">
    <text evidence="1">The sequence shown here is derived from an EMBL/GenBank/DDBJ whole genome shotgun (WGS) entry which is preliminary data.</text>
</comment>
<protein>
    <submittedName>
        <fullName evidence="1">Uncharacterized protein</fullName>
    </submittedName>
</protein>
<organism evidence="1 2">
    <name type="scientific">Punica granatum</name>
    <name type="common">Pomegranate</name>
    <dbReference type="NCBI Taxonomy" id="22663"/>
    <lineage>
        <taxon>Eukaryota</taxon>
        <taxon>Viridiplantae</taxon>
        <taxon>Streptophyta</taxon>
        <taxon>Embryophyta</taxon>
        <taxon>Tracheophyta</taxon>
        <taxon>Spermatophyta</taxon>
        <taxon>Magnoliopsida</taxon>
        <taxon>eudicotyledons</taxon>
        <taxon>Gunneridae</taxon>
        <taxon>Pentapetalae</taxon>
        <taxon>rosids</taxon>
        <taxon>malvids</taxon>
        <taxon>Myrtales</taxon>
        <taxon>Lythraceae</taxon>
        <taxon>Punica</taxon>
    </lineage>
</organism>
<keyword evidence="2" id="KW-1185">Reference proteome</keyword>
<dbReference type="AlphaFoldDB" id="A0A2I0I0S2"/>
<accession>A0A2I0I0S2</accession>
<reference evidence="1 2" key="1">
    <citation type="submission" date="2017-11" db="EMBL/GenBank/DDBJ databases">
        <title>De-novo sequencing of pomegranate (Punica granatum L.) genome.</title>
        <authorList>
            <person name="Akparov Z."/>
            <person name="Amiraslanov A."/>
            <person name="Hajiyeva S."/>
            <person name="Abbasov M."/>
            <person name="Kaur K."/>
            <person name="Hamwieh A."/>
            <person name="Solovyev V."/>
            <person name="Salamov A."/>
            <person name="Braich B."/>
            <person name="Kosarev P."/>
            <person name="Mahmoud A."/>
            <person name="Hajiyev E."/>
            <person name="Babayeva S."/>
            <person name="Izzatullayeva V."/>
            <person name="Mammadov A."/>
            <person name="Mammadov A."/>
            <person name="Sharifova S."/>
            <person name="Ojaghi J."/>
            <person name="Eynullazada K."/>
            <person name="Bayramov B."/>
            <person name="Abdulazimova A."/>
            <person name="Shahmuradov I."/>
        </authorList>
    </citation>
    <scope>NUCLEOTIDE SEQUENCE [LARGE SCALE GENOMIC DNA]</scope>
    <source>
        <strain evidence="2">cv. AG2017</strain>
        <tissue evidence="1">Leaf</tissue>
    </source>
</reference>
<gene>
    <name evidence="1" type="ORF">CRG98_042510</name>
</gene>
<sequence length="124" mass="13757">MGITILKYKITKLPLKYKETNALRLSSHLGLIRFKVEFALSSRTQPWGPRAPIRRAQGSGSQDWWSLRQARSKSFLSSIEPTTRGPQGKMFDVAGGGFQPVAIVVGKAKVVARGVARFQNLMNN</sequence>
<dbReference type="EMBL" id="PGOL01004556">
    <property type="protein sequence ID" value="PKI37076.1"/>
    <property type="molecule type" value="Genomic_DNA"/>
</dbReference>
<dbReference type="Proteomes" id="UP000233551">
    <property type="component" value="Unassembled WGS sequence"/>
</dbReference>
<name>A0A2I0I0S2_PUNGR</name>
<evidence type="ECO:0000313" key="1">
    <source>
        <dbReference type="EMBL" id="PKI37076.1"/>
    </source>
</evidence>
<evidence type="ECO:0000313" key="2">
    <source>
        <dbReference type="Proteomes" id="UP000233551"/>
    </source>
</evidence>
<proteinExistence type="predicted"/>